<dbReference type="GO" id="GO:0008410">
    <property type="term" value="F:CoA-transferase activity"/>
    <property type="evidence" value="ECO:0007669"/>
    <property type="project" value="TreeGrafter"/>
</dbReference>
<keyword evidence="3" id="KW-1185">Reference proteome</keyword>
<accession>A0A848EBM4</accession>
<evidence type="ECO:0000313" key="3">
    <source>
        <dbReference type="Proteomes" id="UP000548582"/>
    </source>
</evidence>
<dbReference type="PANTHER" id="PTHR48207:SF3">
    <property type="entry name" value="SUCCINATE--HYDROXYMETHYLGLUTARATE COA-TRANSFERASE"/>
    <property type="match status" value="1"/>
</dbReference>
<dbReference type="InterPro" id="IPR044855">
    <property type="entry name" value="CoA-Trfase_III_dom3_sf"/>
</dbReference>
<dbReference type="Proteomes" id="UP000548582">
    <property type="component" value="Unassembled WGS sequence"/>
</dbReference>
<dbReference type="InterPro" id="IPR050483">
    <property type="entry name" value="CoA-transferase_III_domain"/>
</dbReference>
<keyword evidence="1 2" id="KW-0808">Transferase</keyword>
<evidence type="ECO:0000256" key="1">
    <source>
        <dbReference type="ARBA" id="ARBA00022679"/>
    </source>
</evidence>
<dbReference type="EMBL" id="JABBKX010000003">
    <property type="protein sequence ID" value="NMJ41911.1"/>
    <property type="molecule type" value="Genomic_DNA"/>
</dbReference>
<dbReference type="RefSeq" id="WP_170054141.1">
    <property type="nucleotide sequence ID" value="NZ_JABBKX010000003.1"/>
</dbReference>
<dbReference type="AlphaFoldDB" id="A0A848EBM4"/>
<dbReference type="Gene3D" id="3.40.50.10540">
    <property type="entry name" value="Crotonobetainyl-coa:carnitine coa-transferase, domain 1"/>
    <property type="match status" value="1"/>
</dbReference>
<dbReference type="InterPro" id="IPR023606">
    <property type="entry name" value="CoA-Trfase_III_dom_1_sf"/>
</dbReference>
<proteinExistence type="predicted"/>
<evidence type="ECO:0000313" key="2">
    <source>
        <dbReference type="EMBL" id="NMJ41911.1"/>
    </source>
</evidence>
<comment type="caution">
    <text evidence="2">The sequence shown here is derived from an EMBL/GenBank/DDBJ whole genome shotgun (WGS) entry which is preliminary data.</text>
</comment>
<dbReference type="SUPFAM" id="SSF89796">
    <property type="entry name" value="CoA-transferase family III (CaiB/BaiF)"/>
    <property type="match status" value="1"/>
</dbReference>
<dbReference type="Gene3D" id="3.30.1540.10">
    <property type="entry name" value="formyl-coa transferase, domain 3"/>
    <property type="match status" value="1"/>
</dbReference>
<organism evidence="2 3">
    <name type="scientific">Neoroseomonas marina</name>
    <dbReference type="NCBI Taxonomy" id="1232220"/>
    <lineage>
        <taxon>Bacteria</taxon>
        <taxon>Pseudomonadati</taxon>
        <taxon>Pseudomonadota</taxon>
        <taxon>Alphaproteobacteria</taxon>
        <taxon>Acetobacterales</taxon>
        <taxon>Acetobacteraceae</taxon>
        <taxon>Neoroseomonas</taxon>
    </lineage>
</organism>
<dbReference type="InterPro" id="IPR003673">
    <property type="entry name" value="CoA-Trfase_fam_III"/>
</dbReference>
<gene>
    <name evidence="2" type="ORF">GWK16_11720</name>
</gene>
<protein>
    <submittedName>
        <fullName evidence="2">CoA transferase</fullName>
    </submittedName>
</protein>
<dbReference type="PANTHER" id="PTHR48207">
    <property type="entry name" value="SUCCINATE--HYDROXYMETHYLGLUTARATE COA-TRANSFERASE"/>
    <property type="match status" value="1"/>
</dbReference>
<sequence length="405" mass="44495">MPESPIDPKLAQEVTLPLAGIRVLDLTLARAGPTCVRHLADWGAEVIRVEPPAFNDGLGGSREGYDFQNLHRNKRSIALDLKTEDGKKAFFELAKTADVLVENMRVRVKHRLGIGPEQVHAVNPRLVYASISGFGQTGPYSERAGVDQIAQGMGGMMTITGEKGRGPMRAGIPFVDLTAGNLLALAVMMALWERQKTGKGRWVHTSLLEAMVFMLDLQAARYLMDGEVPGQAGNDHPVNIPMGAFPTADKPVNIAASSPKMWAQFAEAVGHPEWLEVEKWKTLKGRSDDRANVNAAIAEVFRTKPSEHWIDLLERIGIPCGPINKVDEVFADPQVQHLRMAMPMKHPERGDTHLVSSAINIEGHESEVRRIPPRLGEHSAEILRETGYSEDDIARLKGLGVIMES</sequence>
<name>A0A848EBM4_9PROT</name>
<reference evidence="2 3" key="1">
    <citation type="submission" date="2020-03" db="EMBL/GenBank/DDBJ databases">
        <authorList>
            <person name="Sun Q."/>
        </authorList>
    </citation>
    <scope>NUCLEOTIDE SEQUENCE [LARGE SCALE GENOMIC DNA]</scope>
    <source>
        <strain evidence="2 3">JC162</strain>
    </source>
</reference>
<dbReference type="Pfam" id="PF02515">
    <property type="entry name" value="CoA_transf_3"/>
    <property type="match status" value="1"/>
</dbReference>